<accession>T1F4D7</accession>
<reference evidence="4" key="1">
    <citation type="submission" date="2012-12" db="EMBL/GenBank/DDBJ databases">
        <authorList>
            <person name="Hellsten U."/>
            <person name="Grimwood J."/>
            <person name="Chapman J.A."/>
            <person name="Shapiro H."/>
            <person name="Aerts A."/>
            <person name="Otillar R.P."/>
            <person name="Terry A.Y."/>
            <person name="Boore J.L."/>
            <person name="Simakov O."/>
            <person name="Marletaz F."/>
            <person name="Cho S.-J."/>
            <person name="Edsinger-Gonzales E."/>
            <person name="Havlak P."/>
            <person name="Kuo D.-H."/>
            <person name="Larsson T."/>
            <person name="Lv J."/>
            <person name="Arendt D."/>
            <person name="Savage R."/>
            <person name="Osoegawa K."/>
            <person name="de Jong P."/>
            <person name="Lindberg D.R."/>
            <person name="Seaver E.C."/>
            <person name="Weisblat D.A."/>
            <person name="Putnam N.H."/>
            <person name="Grigoriev I.V."/>
            <person name="Rokhsar D.S."/>
        </authorList>
    </citation>
    <scope>NUCLEOTIDE SEQUENCE</scope>
</reference>
<dbReference type="KEGG" id="hro:HELRODRAFT_171527"/>
<evidence type="ECO:0000313" key="4">
    <source>
        <dbReference type="Proteomes" id="UP000015101"/>
    </source>
</evidence>
<dbReference type="CTD" id="20203686"/>
<dbReference type="HOGENOM" id="CLU_373098_0_0_1"/>
<dbReference type="InParanoid" id="T1F4D7"/>
<name>T1F4D7_HELRO</name>
<keyword evidence="4" id="KW-1185">Reference proteome</keyword>
<evidence type="ECO:0000313" key="3">
    <source>
        <dbReference type="EnsemblMetazoa" id="HelroP171527"/>
    </source>
</evidence>
<dbReference type="GeneID" id="20203686"/>
<reference evidence="2 4" key="2">
    <citation type="journal article" date="2013" name="Nature">
        <title>Insights into bilaterian evolution from three spiralian genomes.</title>
        <authorList>
            <person name="Simakov O."/>
            <person name="Marletaz F."/>
            <person name="Cho S.J."/>
            <person name="Edsinger-Gonzales E."/>
            <person name="Havlak P."/>
            <person name="Hellsten U."/>
            <person name="Kuo D.H."/>
            <person name="Larsson T."/>
            <person name="Lv J."/>
            <person name="Arendt D."/>
            <person name="Savage R."/>
            <person name="Osoegawa K."/>
            <person name="de Jong P."/>
            <person name="Grimwood J."/>
            <person name="Chapman J.A."/>
            <person name="Shapiro H."/>
            <person name="Aerts A."/>
            <person name="Otillar R.P."/>
            <person name="Terry A.Y."/>
            <person name="Boore J.L."/>
            <person name="Grigoriev I.V."/>
            <person name="Lindberg D.R."/>
            <person name="Seaver E.C."/>
            <person name="Weisblat D.A."/>
            <person name="Putnam N.H."/>
            <person name="Rokhsar D.S."/>
        </authorList>
    </citation>
    <scope>NUCLEOTIDE SEQUENCE</scope>
</reference>
<sequence length="745" mass="84876">MNLHKCKRETQEQMMKEIQTKNEFKSDCLRDLESMLMKTGVDDNSKQYVIECLWIALDSFYNKFLTWKISSERRGMVIQDLEHHLFAAHVTNRLLKWKLKQEKQHSTDLNSQNEIFLLDVQEHVEEGGVLTNCCAVDDENAYKEAQDVVVESKVIDDDELFVAKFNDLIKKVSELKGPPPHMRLRRQSALEVASPLSDFKKSSLSEVESKENKEESEDEGCVIRRSVEEQWSADGCRKDPNDVCKCRVKKEDNNFANHNLMKIKESDTEENKRGTGAKIFHLINDDVEVESFKTVARCLSYHDLQSNIKEAGLVVHSNSDENNKKQIAVNNSKSSESNNFTNGKADTNMKMLLELTNNEPTHANNKQSSYTALSHKDNKPKKQISNNKMKQCSRIKSYSRKPNVINVNQIAKQKAFVDPDTSAINMSVFRPKKEKNDSGWVIREAKLPYFEIQILDSKQTNSALKTESKHGSIYLNKLQPNDSDKNDTFFKKSFNEIIPTTTPSDANSPRARAISKRINDQEKNEKISQVEQEEQPPLADNKKQSFQQENKITFLKNSEKDFENKNSTNKNLENVELIRESLSTSLGSKTSLQSIKMNIKNVENKGANSGEFKPDFATTIRQDVATINKSVEMANDLKYTYEINSAAKPQYQRSQQTPRDQTQNVPTSFHIPATSSLSIQKNKSPIVIAVKTSPNFDIQEVVRADKASKQTKRDLNTQCRSLKSIFGKESPEASSAINICKKLCS</sequence>
<feature type="compositionally biased region" description="Basic and acidic residues" evidence="1">
    <location>
        <begin position="517"/>
        <end position="528"/>
    </location>
</feature>
<feature type="region of interest" description="Disordered" evidence="1">
    <location>
        <begin position="517"/>
        <end position="547"/>
    </location>
</feature>
<reference evidence="3" key="3">
    <citation type="submission" date="2015-06" db="UniProtKB">
        <authorList>
            <consortium name="EnsemblMetazoa"/>
        </authorList>
    </citation>
    <scope>IDENTIFICATION</scope>
</reference>
<organism evidence="3 4">
    <name type="scientific">Helobdella robusta</name>
    <name type="common">Californian leech</name>
    <dbReference type="NCBI Taxonomy" id="6412"/>
    <lineage>
        <taxon>Eukaryota</taxon>
        <taxon>Metazoa</taxon>
        <taxon>Spiralia</taxon>
        <taxon>Lophotrochozoa</taxon>
        <taxon>Annelida</taxon>
        <taxon>Clitellata</taxon>
        <taxon>Hirudinea</taxon>
        <taxon>Rhynchobdellida</taxon>
        <taxon>Glossiphoniidae</taxon>
        <taxon>Helobdella</taxon>
    </lineage>
</organism>
<dbReference type="AlphaFoldDB" id="T1F4D7"/>
<proteinExistence type="predicted"/>
<evidence type="ECO:0000256" key="1">
    <source>
        <dbReference type="SAM" id="MobiDB-lite"/>
    </source>
</evidence>
<evidence type="ECO:0000313" key="2">
    <source>
        <dbReference type="EMBL" id="ESO05187.1"/>
    </source>
</evidence>
<feature type="region of interest" description="Disordered" evidence="1">
    <location>
        <begin position="360"/>
        <end position="393"/>
    </location>
</feature>
<dbReference type="EMBL" id="KB096365">
    <property type="protein sequence ID" value="ESO05187.1"/>
    <property type="molecule type" value="Genomic_DNA"/>
</dbReference>
<dbReference type="EnsemblMetazoa" id="HelroT171527">
    <property type="protein sequence ID" value="HelroP171527"/>
    <property type="gene ID" value="HelroG171527"/>
</dbReference>
<feature type="compositionally biased region" description="Polar residues" evidence="1">
    <location>
        <begin position="360"/>
        <end position="372"/>
    </location>
</feature>
<dbReference type="Proteomes" id="UP000015101">
    <property type="component" value="Unassembled WGS sequence"/>
</dbReference>
<protein>
    <submittedName>
        <fullName evidence="2 3">Uncharacterized protein</fullName>
    </submittedName>
</protein>
<gene>
    <name evidence="3" type="primary">20203686</name>
    <name evidence="2" type="ORF">HELRODRAFT_171527</name>
</gene>
<dbReference type="EMBL" id="AMQM01003890">
    <property type="status" value="NOT_ANNOTATED_CDS"/>
    <property type="molecule type" value="Genomic_DNA"/>
</dbReference>
<dbReference type="RefSeq" id="XP_009016502.1">
    <property type="nucleotide sequence ID" value="XM_009018254.1"/>
</dbReference>